<reference evidence="1 2" key="1">
    <citation type="submission" date="2020-08" db="EMBL/GenBank/DDBJ databases">
        <title>Genome public.</title>
        <authorList>
            <person name="Liu C."/>
            <person name="Sun Q."/>
        </authorList>
    </citation>
    <scope>NUCLEOTIDE SEQUENCE [LARGE SCALE GENOMIC DNA]</scope>
    <source>
        <strain evidence="1 2">NSJ-6</strain>
    </source>
</reference>
<dbReference type="PROSITE" id="PS51257">
    <property type="entry name" value="PROKAR_LIPOPROTEIN"/>
    <property type="match status" value="1"/>
</dbReference>
<dbReference type="EMBL" id="JACOOO010000025">
    <property type="protein sequence ID" value="MBC5629620.1"/>
    <property type="molecule type" value="Genomic_DNA"/>
</dbReference>
<evidence type="ECO:0008006" key="3">
    <source>
        <dbReference type="Google" id="ProtNLM"/>
    </source>
</evidence>
<proteinExistence type="predicted"/>
<gene>
    <name evidence="1" type="ORF">H8S20_12040</name>
</gene>
<organism evidence="1 2">
    <name type="scientific">Clostridium hominis</name>
    <dbReference type="NCBI Taxonomy" id="2763036"/>
    <lineage>
        <taxon>Bacteria</taxon>
        <taxon>Bacillati</taxon>
        <taxon>Bacillota</taxon>
        <taxon>Clostridia</taxon>
        <taxon>Eubacteriales</taxon>
        <taxon>Clostridiaceae</taxon>
        <taxon>Clostridium</taxon>
    </lineage>
</organism>
<keyword evidence="2" id="KW-1185">Reference proteome</keyword>
<protein>
    <recommendedName>
        <fullName evidence="3">Lipoprotein</fullName>
    </recommendedName>
</protein>
<evidence type="ECO:0000313" key="2">
    <source>
        <dbReference type="Proteomes" id="UP000596929"/>
    </source>
</evidence>
<name>A0ABR7DDX4_9CLOT</name>
<sequence>MKNKRIVIILLILAVVITVIIGCTYFNKPVDNSNNQIKNEEINNSNKSDIEGVIEFLGSISGVKAIDIEIINNPVGFTGELYAPKESIKNGVDYYLANTNNEKMEDLKIDIGDNFLSIYVNYKVNKMIKTPIEVRVNPVLNDSGDLVINIEEVKFLDIKIADWIVNLALNSFVKDWFPSDGDLKLEFNKGNVVVYRENFKGVNINKLSLEKAGLKINVTIDLEKVLNTTY</sequence>
<accession>A0ABR7DDX4</accession>
<dbReference type="Proteomes" id="UP000596929">
    <property type="component" value="Unassembled WGS sequence"/>
</dbReference>
<evidence type="ECO:0000313" key="1">
    <source>
        <dbReference type="EMBL" id="MBC5629620.1"/>
    </source>
</evidence>
<comment type="caution">
    <text evidence="1">The sequence shown here is derived from an EMBL/GenBank/DDBJ whole genome shotgun (WGS) entry which is preliminary data.</text>
</comment>
<dbReference type="RefSeq" id="WP_186860279.1">
    <property type="nucleotide sequence ID" value="NZ_JACOOO010000025.1"/>
</dbReference>